<dbReference type="EMBL" id="JAOWKZ010000002">
    <property type="protein sequence ID" value="MCV2872196.1"/>
    <property type="molecule type" value="Genomic_DNA"/>
</dbReference>
<proteinExistence type="predicted"/>
<name>A0ABT2ZM39_9RHOB</name>
<reference evidence="1 2" key="1">
    <citation type="submission" date="2022-10" db="EMBL/GenBank/DDBJ databases">
        <title>Defluviimonas sp. nov., isolated from ocean surface sediments.</title>
        <authorList>
            <person name="He W."/>
            <person name="Wang L."/>
            <person name="Zhang D.-F."/>
        </authorList>
    </citation>
    <scope>NUCLEOTIDE SEQUENCE [LARGE SCALE GENOMIC DNA]</scope>
    <source>
        <strain evidence="1 2">WL0050</strain>
    </source>
</reference>
<organism evidence="1 2">
    <name type="scientific">Albidovulum litorale</name>
    <dbReference type="NCBI Taxonomy" id="2984134"/>
    <lineage>
        <taxon>Bacteria</taxon>
        <taxon>Pseudomonadati</taxon>
        <taxon>Pseudomonadota</taxon>
        <taxon>Alphaproteobacteria</taxon>
        <taxon>Rhodobacterales</taxon>
        <taxon>Paracoccaceae</taxon>
        <taxon>Albidovulum</taxon>
    </lineage>
</organism>
<gene>
    <name evidence="1" type="ORF">OEZ71_07785</name>
</gene>
<protein>
    <submittedName>
        <fullName evidence="1">Uncharacterized protein</fullName>
    </submittedName>
</protein>
<keyword evidence="2" id="KW-1185">Reference proteome</keyword>
<comment type="caution">
    <text evidence="1">The sequence shown here is derived from an EMBL/GenBank/DDBJ whole genome shotgun (WGS) entry which is preliminary data.</text>
</comment>
<evidence type="ECO:0000313" key="2">
    <source>
        <dbReference type="Proteomes" id="UP001652564"/>
    </source>
</evidence>
<sequence length="112" mass="12264">MFKWVVLLIVLAAGAAWLMKPGEAAFDDMLRAELQHRIATEDIGQQGDPIAAIALVACKLSPSDCFSMVRDGLDVSVEDRVLYTRIRAEGFGKRTVCTGVFTKLMCQEAGEE</sequence>
<dbReference type="RefSeq" id="WP_263739382.1">
    <property type="nucleotide sequence ID" value="NZ_JAOWKZ010000002.1"/>
</dbReference>
<accession>A0ABT2ZM39</accession>
<dbReference type="Proteomes" id="UP001652564">
    <property type="component" value="Unassembled WGS sequence"/>
</dbReference>
<evidence type="ECO:0000313" key="1">
    <source>
        <dbReference type="EMBL" id="MCV2872196.1"/>
    </source>
</evidence>